<dbReference type="FunFam" id="3.30.2010.30:FF:000001">
    <property type="entry name" value="Leukotriene A(4) hydrolase"/>
    <property type="match status" value="1"/>
</dbReference>
<dbReference type="CDD" id="cd09599">
    <property type="entry name" value="M1_LTA4H"/>
    <property type="match status" value="1"/>
</dbReference>
<dbReference type="InterPro" id="IPR049980">
    <property type="entry name" value="LTA4H_cat"/>
</dbReference>
<dbReference type="InterPro" id="IPR045357">
    <property type="entry name" value="Aminopeptidase_N-like_N"/>
</dbReference>
<feature type="binding site" evidence="10">
    <location>
        <begin position="132"/>
        <end position="134"/>
    </location>
    <ligand>
        <name>a peptide</name>
        <dbReference type="ChEBI" id="CHEBI:60466"/>
    </ligand>
</feature>
<dbReference type="Pfam" id="PF01433">
    <property type="entry name" value="Peptidase_M1"/>
    <property type="match status" value="1"/>
</dbReference>
<name>A0A4U5ND43_STECR</name>
<feature type="active site" description="Proton acceptor" evidence="9">
    <location>
        <position position="291"/>
    </location>
</feature>
<sequence length="608" mass="69281">MAVEQRDPSSNANFQELVVTHVDIVWNVNFEQKKIGGSSRLYIKALKATKQLVLDGQGLNLKSIKSEGKHLEFSLTKNSIFGETIHIEMDPIEPGQERTVDFEYESGQNASALQFLGKEFTKDQKEPFLFSQCQAVYCRSILPCMDTPAVKHTYSAKVSVPSHLTCLMSAVSGDKTVSGDRAVFEFKQSVPIPIYLLAIVVGHLEKRDISDRCAVWAEPSLVDSAAYEFADTEKMLKTAEDLAGPYVWGRYDLVVLPPSFPFGGMENPCLTFVTPSLIAGDRSLASVIAHEIAHSWTGNLVTNANWEHFWLNEGFTVFLERKIMGRLYGEKVRQFQAVCGWEDHMLPCIHEAFGPTHPYTQLITNLENADPEDSYSEIPYEKGSAFLMYIEQQIGSNERFEEFLRAYLQKFKYQSISTQDWRDFLYEFFADEKEILDKIDFETWLRQPGIPPNKPKYDETLIEACRNLAKQWTSSADVNSITCDGFSAMSSEEKTKVLQCIRAECPLPEQKIKCLAETYKLDKSPNCEILFAYTEIICKSRWLEGLPVALRFITTYGRLKYLKPLFKDLFAWPAARNKAIEQFNKNVPVMHPISVHVIKRMLETEGKK</sequence>
<dbReference type="Gene3D" id="1.25.40.320">
    <property type="entry name" value="Peptidase M1, leukotriene A4 hydrolase/aminopeptidase C-terminal domain"/>
    <property type="match status" value="1"/>
</dbReference>
<comment type="similarity">
    <text evidence="2">Belongs to the peptidase M1 family.</text>
</comment>
<comment type="cofactor">
    <cofactor evidence="11">
        <name>Zn(2+)</name>
        <dbReference type="ChEBI" id="CHEBI:29105"/>
    </cofactor>
    <text evidence="11">Binds 1 zinc ion per subunit.</text>
</comment>
<comment type="caution">
    <text evidence="13">The sequence shown here is derived from an EMBL/GenBank/DDBJ whole genome shotgun (WGS) entry which is preliminary data.</text>
</comment>
<evidence type="ECO:0000259" key="12">
    <source>
        <dbReference type="SMART" id="SM01263"/>
    </source>
</evidence>
<protein>
    <recommendedName>
        <fullName evidence="12">Peptidase M1 leukotriene A4 hydrolase/aminopeptidase C-terminal domain-containing protein</fullName>
    </recommendedName>
</protein>
<dbReference type="GO" id="GO:0004301">
    <property type="term" value="F:epoxide hydrolase activity"/>
    <property type="evidence" value="ECO:0007669"/>
    <property type="project" value="TreeGrafter"/>
</dbReference>
<dbReference type="Gene3D" id="2.60.40.1730">
    <property type="entry name" value="tricorn interacting facor f3 domain"/>
    <property type="match status" value="1"/>
</dbReference>
<evidence type="ECO:0000256" key="4">
    <source>
        <dbReference type="ARBA" id="ARBA00022670"/>
    </source>
</evidence>
<evidence type="ECO:0000256" key="9">
    <source>
        <dbReference type="PIRSR" id="PIRSR634015-1"/>
    </source>
</evidence>
<dbReference type="GO" id="GO:0006508">
    <property type="term" value="P:proteolysis"/>
    <property type="evidence" value="ECO:0007669"/>
    <property type="project" value="UniProtKB-KW"/>
</dbReference>
<evidence type="ECO:0000256" key="7">
    <source>
        <dbReference type="ARBA" id="ARBA00022833"/>
    </source>
</evidence>
<gene>
    <name evidence="13" type="ORF">L596_014563</name>
</gene>
<dbReference type="GO" id="GO:0043171">
    <property type="term" value="P:peptide catabolic process"/>
    <property type="evidence" value="ECO:0007669"/>
    <property type="project" value="TreeGrafter"/>
</dbReference>
<dbReference type="OrthoDB" id="79562at2759"/>
<keyword evidence="14" id="KW-1185">Reference proteome</keyword>
<dbReference type="Pfam" id="PF17900">
    <property type="entry name" value="Peptidase_M1_N"/>
    <property type="match status" value="1"/>
</dbReference>
<keyword evidence="6" id="KW-0378">Hydrolase</keyword>
<dbReference type="InterPro" id="IPR015211">
    <property type="entry name" value="Peptidase_M1_C"/>
</dbReference>
<dbReference type="InterPro" id="IPR001930">
    <property type="entry name" value="Peptidase_M1"/>
</dbReference>
<reference evidence="13 14" key="2">
    <citation type="journal article" date="2019" name="G3 (Bethesda)">
        <title>Hybrid Assembly of the Genome of the Entomopathogenic Nematode Steinernema carpocapsae Identifies the X-Chromosome.</title>
        <authorList>
            <person name="Serra L."/>
            <person name="Macchietto M."/>
            <person name="Macias-Munoz A."/>
            <person name="McGill C.J."/>
            <person name="Rodriguez I.M."/>
            <person name="Rodriguez B."/>
            <person name="Murad R."/>
            <person name="Mortazavi A."/>
        </authorList>
    </citation>
    <scope>NUCLEOTIDE SEQUENCE [LARGE SCALE GENOMIC DNA]</scope>
    <source>
        <strain evidence="13 14">ALL</strain>
    </source>
</reference>
<dbReference type="SMART" id="SM01263">
    <property type="entry name" value="Leuk-A4-hydro_C"/>
    <property type="match status" value="1"/>
</dbReference>
<evidence type="ECO:0000256" key="10">
    <source>
        <dbReference type="PIRSR" id="PIRSR634015-2"/>
    </source>
</evidence>
<dbReference type="GO" id="GO:0008270">
    <property type="term" value="F:zinc ion binding"/>
    <property type="evidence" value="ECO:0007669"/>
    <property type="project" value="InterPro"/>
</dbReference>
<dbReference type="InterPro" id="IPR016024">
    <property type="entry name" value="ARM-type_fold"/>
</dbReference>
<feature type="binding site" evidence="11">
    <location>
        <position position="290"/>
    </location>
    <ligand>
        <name>Zn(2+)</name>
        <dbReference type="ChEBI" id="CHEBI:29105"/>
        <note>catalytic</note>
    </ligand>
</feature>
<dbReference type="InterPro" id="IPR014782">
    <property type="entry name" value="Peptidase_M1_dom"/>
</dbReference>
<feature type="binding site" evidence="10">
    <location>
        <begin position="558"/>
        <end position="560"/>
    </location>
    <ligand>
        <name>a peptide</name>
        <dbReference type="ChEBI" id="CHEBI:60466"/>
    </ligand>
</feature>
<dbReference type="SUPFAM" id="SSF55486">
    <property type="entry name" value="Metalloproteases ('zincins'), catalytic domain"/>
    <property type="match status" value="1"/>
</dbReference>
<dbReference type="FunFam" id="1.10.390.10:FF:000003">
    <property type="entry name" value="Leukotriene A(4) hydrolase"/>
    <property type="match status" value="1"/>
</dbReference>
<keyword evidence="8" id="KW-0482">Metalloprotease</keyword>
<feature type="binding site" evidence="11">
    <location>
        <position position="294"/>
    </location>
    <ligand>
        <name>Zn(2+)</name>
        <dbReference type="ChEBI" id="CHEBI:29105"/>
        <note>catalytic</note>
    </ligand>
</feature>
<keyword evidence="7 11" id="KW-0862">Zinc</keyword>
<dbReference type="PANTHER" id="PTHR45726:SF3">
    <property type="entry name" value="LEUKOTRIENE A-4 HYDROLASE"/>
    <property type="match status" value="1"/>
</dbReference>
<dbReference type="InterPro" id="IPR034015">
    <property type="entry name" value="M1_LTA4H"/>
</dbReference>
<dbReference type="GO" id="GO:0008237">
    <property type="term" value="F:metallopeptidase activity"/>
    <property type="evidence" value="ECO:0007669"/>
    <property type="project" value="UniProtKB-KW"/>
</dbReference>
<keyword evidence="4" id="KW-0645">Protease</keyword>
<dbReference type="SUPFAM" id="SSF48371">
    <property type="entry name" value="ARM repeat"/>
    <property type="match status" value="1"/>
</dbReference>
<evidence type="ECO:0000313" key="13">
    <source>
        <dbReference type="EMBL" id="TKR80496.1"/>
    </source>
</evidence>
<dbReference type="Gene3D" id="3.30.2010.30">
    <property type="match status" value="1"/>
</dbReference>
<feature type="binding site" evidence="10">
    <location>
        <begin position="261"/>
        <end position="266"/>
    </location>
    <ligand>
        <name>a peptide</name>
        <dbReference type="ChEBI" id="CHEBI:60466"/>
    </ligand>
</feature>
<evidence type="ECO:0000256" key="2">
    <source>
        <dbReference type="ARBA" id="ARBA00010136"/>
    </source>
</evidence>
<feature type="active site" description="Proton donor" evidence="9">
    <location>
        <position position="380"/>
    </location>
</feature>
<dbReference type="STRING" id="34508.A0A4U5ND43"/>
<evidence type="ECO:0000256" key="8">
    <source>
        <dbReference type="ARBA" id="ARBA00023049"/>
    </source>
</evidence>
<keyword evidence="5 11" id="KW-0479">Metal-binding</keyword>
<dbReference type="GO" id="GO:0005829">
    <property type="term" value="C:cytosol"/>
    <property type="evidence" value="ECO:0007669"/>
    <property type="project" value="TreeGrafter"/>
</dbReference>
<evidence type="ECO:0000256" key="5">
    <source>
        <dbReference type="ARBA" id="ARBA00022723"/>
    </source>
</evidence>
<evidence type="ECO:0000256" key="6">
    <source>
        <dbReference type="ARBA" id="ARBA00022801"/>
    </source>
</evidence>
<feature type="domain" description="Peptidase M1 leukotriene A4 hydrolase/aminopeptidase C-terminal" evidence="12">
    <location>
        <begin position="460"/>
        <end position="602"/>
    </location>
</feature>
<evidence type="ECO:0000256" key="11">
    <source>
        <dbReference type="PIRSR" id="PIRSR634015-3"/>
    </source>
</evidence>
<dbReference type="Pfam" id="PF09127">
    <property type="entry name" value="Leuk-A4-hydro_C"/>
    <property type="match status" value="1"/>
</dbReference>
<comment type="subcellular location">
    <subcellularLocation>
        <location evidence="1">Cytoplasm</location>
    </subcellularLocation>
</comment>
<dbReference type="InterPro" id="IPR038502">
    <property type="entry name" value="M1_LTA-4_hydro/amino_C_sf"/>
</dbReference>
<dbReference type="SUPFAM" id="SSF63737">
    <property type="entry name" value="Leukotriene A4 hydrolase N-terminal domain"/>
    <property type="match status" value="1"/>
</dbReference>
<evidence type="ECO:0000256" key="1">
    <source>
        <dbReference type="ARBA" id="ARBA00004496"/>
    </source>
</evidence>
<dbReference type="EMBL" id="AZBU02000004">
    <property type="protein sequence ID" value="TKR80496.1"/>
    <property type="molecule type" value="Genomic_DNA"/>
</dbReference>
<dbReference type="GO" id="GO:0004177">
    <property type="term" value="F:aminopeptidase activity"/>
    <property type="evidence" value="ECO:0007669"/>
    <property type="project" value="TreeGrafter"/>
</dbReference>
<dbReference type="Proteomes" id="UP000298663">
    <property type="component" value="Unassembled WGS sequence"/>
</dbReference>
<dbReference type="AlphaFoldDB" id="A0A4U5ND43"/>
<reference evidence="13 14" key="1">
    <citation type="journal article" date="2015" name="Genome Biol.">
        <title>Comparative genomics of Steinernema reveals deeply conserved gene regulatory networks.</title>
        <authorList>
            <person name="Dillman A.R."/>
            <person name="Macchietto M."/>
            <person name="Porter C.F."/>
            <person name="Rogers A."/>
            <person name="Williams B."/>
            <person name="Antoshechkin I."/>
            <person name="Lee M.M."/>
            <person name="Goodwin Z."/>
            <person name="Lu X."/>
            <person name="Lewis E.E."/>
            <person name="Goodrich-Blair H."/>
            <person name="Stock S.P."/>
            <person name="Adams B.J."/>
            <person name="Sternberg P.W."/>
            <person name="Mortazavi A."/>
        </authorList>
    </citation>
    <scope>NUCLEOTIDE SEQUENCE [LARGE SCALE GENOMIC DNA]</scope>
    <source>
        <strain evidence="13 14">ALL</strain>
    </source>
</reference>
<feature type="binding site" evidence="11">
    <location>
        <position position="313"/>
    </location>
    <ligand>
        <name>Zn(2+)</name>
        <dbReference type="ChEBI" id="CHEBI:29105"/>
        <note>catalytic</note>
    </ligand>
</feature>
<dbReference type="PRINTS" id="PR00756">
    <property type="entry name" value="ALADIPTASE"/>
</dbReference>
<evidence type="ECO:0000256" key="3">
    <source>
        <dbReference type="ARBA" id="ARBA00022490"/>
    </source>
</evidence>
<proteinExistence type="inferred from homology"/>
<keyword evidence="3" id="KW-0963">Cytoplasm</keyword>
<dbReference type="Gene3D" id="1.10.390.10">
    <property type="entry name" value="Neutral Protease Domain 2"/>
    <property type="match status" value="1"/>
</dbReference>
<accession>A0A4U5ND43</accession>
<dbReference type="InterPro" id="IPR027268">
    <property type="entry name" value="Peptidase_M4/M1_CTD_sf"/>
</dbReference>
<dbReference type="InterPro" id="IPR042097">
    <property type="entry name" value="Aminopeptidase_N-like_N_sf"/>
</dbReference>
<organism evidence="13 14">
    <name type="scientific">Steinernema carpocapsae</name>
    <name type="common">Entomopathogenic nematode</name>
    <dbReference type="NCBI Taxonomy" id="34508"/>
    <lineage>
        <taxon>Eukaryota</taxon>
        <taxon>Metazoa</taxon>
        <taxon>Ecdysozoa</taxon>
        <taxon>Nematoda</taxon>
        <taxon>Chromadorea</taxon>
        <taxon>Rhabditida</taxon>
        <taxon>Tylenchina</taxon>
        <taxon>Panagrolaimomorpha</taxon>
        <taxon>Strongyloidoidea</taxon>
        <taxon>Steinernematidae</taxon>
        <taxon>Steinernema</taxon>
    </lineage>
</organism>
<dbReference type="PANTHER" id="PTHR45726">
    <property type="entry name" value="LEUKOTRIENE A-4 HYDROLASE"/>
    <property type="match status" value="1"/>
</dbReference>
<evidence type="ECO:0000313" key="14">
    <source>
        <dbReference type="Proteomes" id="UP000298663"/>
    </source>
</evidence>